<dbReference type="GO" id="GO:0016020">
    <property type="term" value="C:membrane"/>
    <property type="evidence" value="ECO:0007669"/>
    <property type="project" value="UniProtKB-SubCell"/>
</dbReference>
<dbReference type="InterPro" id="IPR002123">
    <property type="entry name" value="Plipid/glycerol_acylTrfase"/>
</dbReference>
<keyword evidence="6 15" id="KW-0812">Transmembrane</keyword>
<dbReference type="PANTHER" id="PTHR23063:SF2">
    <property type="entry name" value="GLYCEROL-3-PHOSPHATE ACYLTRANSFERASE 4, ISOFORM D-RELATED"/>
    <property type="match status" value="1"/>
</dbReference>
<keyword evidence="8" id="KW-0443">Lipid metabolism</keyword>
<dbReference type="SUPFAM" id="SSF69593">
    <property type="entry name" value="Glycerol-3-phosphate (1)-acyltransferase"/>
    <property type="match status" value="1"/>
</dbReference>
<comment type="caution">
    <text evidence="17">The sequence shown here is derived from an EMBL/GenBank/DDBJ whole genome shotgun (WGS) entry which is preliminary data.</text>
</comment>
<keyword evidence="10" id="KW-0594">Phospholipid biosynthesis</keyword>
<feature type="domain" description="Phospholipid/glycerol acyltransferase" evidence="16">
    <location>
        <begin position="314"/>
        <end position="425"/>
    </location>
</feature>
<name>A0A835L6U2_SPOEX</name>
<gene>
    <name evidence="17" type="ORF">HW555_006070</name>
</gene>
<accession>A0A835L6U2</accession>
<feature type="region of interest" description="Disordered" evidence="14">
    <location>
        <begin position="74"/>
        <end position="101"/>
    </location>
</feature>
<feature type="transmembrane region" description="Helical" evidence="15">
    <location>
        <begin position="174"/>
        <end position="197"/>
    </location>
</feature>
<evidence type="ECO:0000256" key="5">
    <source>
        <dbReference type="ARBA" id="ARBA00022679"/>
    </source>
</evidence>
<evidence type="ECO:0000256" key="9">
    <source>
        <dbReference type="ARBA" id="ARBA00023136"/>
    </source>
</evidence>
<sequence length="521" mass="59441">MNPCSISYKFLVLKYGRQHIEVAKIKIQRTDSSDEEDLPPVPDDKPPSAIIKENGVNGTKMTVIERQEILGPSPELNYKRSTSQERVQNGPKTTQGNGESNMEFDLSNCLDLVKAGMESIIEDQVTSVFEAEELRSWNLLTRTNRQYEFLTWRLTIIWAMGFVVRYMFLLPLRIMIFVIGVIVMVFSTWVVSLVPFVRLRNKLGKISYKTSIRVIIRGLSIHARFHDEQYRPRANGFCVANHTSPIDVGVLSIKTCFSLVWWLIACTACIGTLPDGKTKQRINYAVSVMCFNFLSRCISAVITYHDAHYKPKNGICVANHTSPIDALVLMCDNCYSLIGQRHNGFLGILQRALARASPHIWFERSEVKDRHAVAKRLKEHISIPDNPPILIFPEGTCINNTSVMQFKKGSFEVGGTIYPVAIKYDPRFGDAFWNSSRYGMLHYLLNMMTSWAIVCDVWYLPAMTRAADESAVDFANRVKAVIARRGGLVDLMWDGQLKRMKPKKEWRELQQEEISKRLKGE</sequence>
<reference evidence="17" key="1">
    <citation type="submission" date="2020-08" db="EMBL/GenBank/DDBJ databases">
        <title>Spodoptera exigua strain:BAW_Kor-Di-RS1 Genome sequencing and assembly.</title>
        <authorList>
            <person name="Kim J."/>
            <person name="Nam H.Y."/>
            <person name="Kwon M."/>
            <person name="Choi J.H."/>
            <person name="Cho S.R."/>
            <person name="Kim G.-H."/>
        </authorList>
    </citation>
    <scope>NUCLEOTIDE SEQUENCE</scope>
    <source>
        <strain evidence="17">BAW_Kor-Di-RS1</strain>
        <tissue evidence="17">Whole-body</tissue>
    </source>
</reference>
<dbReference type="EMBL" id="JACKWZ010000086">
    <property type="protein sequence ID" value="KAF9416640.1"/>
    <property type="molecule type" value="Genomic_DNA"/>
</dbReference>
<evidence type="ECO:0000256" key="8">
    <source>
        <dbReference type="ARBA" id="ARBA00023098"/>
    </source>
</evidence>
<keyword evidence="12" id="KW-0012">Acyltransferase</keyword>
<organism evidence="17 18">
    <name type="scientific">Spodoptera exigua</name>
    <name type="common">Beet armyworm</name>
    <name type="synonym">Noctua fulgens</name>
    <dbReference type="NCBI Taxonomy" id="7107"/>
    <lineage>
        <taxon>Eukaryota</taxon>
        <taxon>Metazoa</taxon>
        <taxon>Ecdysozoa</taxon>
        <taxon>Arthropoda</taxon>
        <taxon>Hexapoda</taxon>
        <taxon>Insecta</taxon>
        <taxon>Pterygota</taxon>
        <taxon>Neoptera</taxon>
        <taxon>Endopterygota</taxon>
        <taxon>Lepidoptera</taxon>
        <taxon>Glossata</taxon>
        <taxon>Ditrysia</taxon>
        <taxon>Noctuoidea</taxon>
        <taxon>Noctuidae</taxon>
        <taxon>Amphipyrinae</taxon>
        <taxon>Spodoptera</taxon>
    </lineage>
</organism>
<dbReference type="InterPro" id="IPR045252">
    <property type="entry name" value="LPCAT1-like"/>
</dbReference>
<protein>
    <recommendedName>
        <fullName evidence="16">Phospholipid/glycerol acyltransferase domain-containing protein</fullName>
    </recommendedName>
</protein>
<dbReference type="GO" id="GO:0005783">
    <property type="term" value="C:endoplasmic reticulum"/>
    <property type="evidence" value="ECO:0007669"/>
    <property type="project" value="TreeGrafter"/>
</dbReference>
<keyword evidence="4" id="KW-0444">Lipid biosynthesis</keyword>
<evidence type="ECO:0000256" key="15">
    <source>
        <dbReference type="SAM" id="Phobius"/>
    </source>
</evidence>
<dbReference type="SMART" id="SM00563">
    <property type="entry name" value="PlsC"/>
    <property type="match status" value="1"/>
</dbReference>
<evidence type="ECO:0000256" key="14">
    <source>
        <dbReference type="SAM" id="MobiDB-lite"/>
    </source>
</evidence>
<evidence type="ECO:0000256" key="13">
    <source>
        <dbReference type="ARBA" id="ARBA00025707"/>
    </source>
</evidence>
<comment type="pathway">
    <text evidence="13">Phospholipid metabolism.</text>
</comment>
<dbReference type="GO" id="GO:0004366">
    <property type="term" value="F:glycerol-3-phosphate O-acyltransferase activity"/>
    <property type="evidence" value="ECO:0007669"/>
    <property type="project" value="TreeGrafter"/>
</dbReference>
<feature type="transmembrane region" description="Helical" evidence="15">
    <location>
        <begin position="150"/>
        <end position="168"/>
    </location>
</feature>
<evidence type="ECO:0000256" key="12">
    <source>
        <dbReference type="ARBA" id="ARBA00023315"/>
    </source>
</evidence>
<keyword evidence="11" id="KW-1208">Phospholipid metabolism</keyword>
<evidence type="ECO:0000256" key="3">
    <source>
        <dbReference type="ARBA" id="ARBA00008655"/>
    </source>
</evidence>
<evidence type="ECO:0000259" key="16">
    <source>
        <dbReference type="SMART" id="SM00563"/>
    </source>
</evidence>
<evidence type="ECO:0000256" key="7">
    <source>
        <dbReference type="ARBA" id="ARBA00022989"/>
    </source>
</evidence>
<evidence type="ECO:0000256" key="6">
    <source>
        <dbReference type="ARBA" id="ARBA00022692"/>
    </source>
</evidence>
<dbReference type="Pfam" id="PF01553">
    <property type="entry name" value="Acyltransferase"/>
    <property type="match status" value="1"/>
</dbReference>
<evidence type="ECO:0000313" key="17">
    <source>
        <dbReference type="EMBL" id="KAF9416640.1"/>
    </source>
</evidence>
<evidence type="ECO:0000256" key="11">
    <source>
        <dbReference type="ARBA" id="ARBA00023264"/>
    </source>
</evidence>
<dbReference type="GO" id="GO:0008654">
    <property type="term" value="P:phospholipid biosynthetic process"/>
    <property type="evidence" value="ECO:0007669"/>
    <property type="project" value="UniProtKB-KW"/>
</dbReference>
<evidence type="ECO:0000256" key="4">
    <source>
        <dbReference type="ARBA" id="ARBA00022516"/>
    </source>
</evidence>
<evidence type="ECO:0000256" key="2">
    <source>
        <dbReference type="ARBA" id="ARBA00005189"/>
    </source>
</evidence>
<dbReference type="PANTHER" id="PTHR23063">
    <property type="entry name" value="PHOSPHOLIPID ACYLTRANSFERASE"/>
    <property type="match status" value="1"/>
</dbReference>
<dbReference type="CDD" id="cd07991">
    <property type="entry name" value="LPLAT_LPCAT1-like"/>
    <property type="match status" value="1"/>
</dbReference>
<evidence type="ECO:0000256" key="1">
    <source>
        <dbReference type="ARBA" id="ARBA00004370"/>
    </source>
</evidence>
<keyword evidence="9 15" id="KW-0472">Membrane</keyword>
<comment type="pathway">
    <text evidence="2">Lipid metabolism.</text>
</comment>
<keyword evidence="18" id="KW-1185">Reference proteome</keyword>
<dbReference type="GO" id="GO:0019432">
    <property type="term" value="P:triglyceride biosynthetic process"/>
    <property type="evidence" value="ECO:0007669"/>
    <property type="project" value="TreeGrafter"/>
</dbReference>
<keyword evidence="5" id="KW-0808">Transferase</keyword>
<comment type="similarity">
    <text evidence="3">Belongs to the 1-acyl-sn-glycerol-3-phosphate acyltransferase family.</text>
</comment>
<proteinExistence type="inferred from homology"/>
<keyword evidence="7 15" id="KW-1133">Transmembrane helix</keyword>
<evidence type="ECO:0000313" key="18">
    <source>
        <dbReference type="Proteomes" id="UP000648187"/>
    </source>
</evidence>
<dbReference type="AlphaFoldDB" id="A0A835L6U2"/>
<evidence type="ECO:0000256" key="10">
    <source>
        <dbReference type="ARBA" id="ARBA00023209"/>
    </source>
</evidence>
<feature type="region of interest" description="Disordered" evidence="14">
    <location>
        <begin position="28"/>
        <end position="47"/>
    </location>
</feature>
<feature type="compositionally biased region" description="Polar residues" evidence="14">
    <location>
        <begin position="79"/>
        <end position="100"/>
    </location>
</feature>
<dbReference type="Proteomes" id="UP000648187">
    <property type="component" value="Unassembled WGS sequence"/>
</dbReference>
<comment type="subcellular location">
    <subcellularLocation>
        <location evidence="1">Membrane</location>
    </subcellularLocation>
</comment>